<dbReference type="GO" id="GO:0016020">
    <property type="term" value="C:membrane"/>
    <property type="evidence" value="ECO:0007669"/>
    <property type="project" value="UniProtKB-SubCell"/>
</dbReference>
<feature type="transmembrane region" description="Helical" evidence="8">
    <location>
        <begin position="9"/>
        <end position="26"/>
    </location>
</feature>
<dbReference type="InterPro" id="IPR005829">
    <property type="entry name" value="Sugar_transporter_CS"/>
</dbReference>
<dbReference type="GO" id="GO:0005351">
    <property type="term" value="F:carbohydrate:proton symporter activity"/>
    <property type="evidence" value="ECO:0007669"/>
    <property type="project" value="TreeGrafter"/>
</dbReference>
<evidence type="ECO:0000259" key="9">
    <source>
        <dbReference type="PROSITE" id="PS50850"/>
    </source>
</evidence>
<evidence type="ECO:0000313" key="11">
    <source>
        <dbReference type="Proteomes" id="UP001209540"/>
    </source>
</evidence>
<evidence type="ECO:0000256" key="1">
    <source>
        <dbReference type="ARBA" id="ARBA00004141"/>
    </source>
</evidence>
<evidence type="ECO:0000256" key="3">
    <source>
        <dbReference type="ARBA" id="ARBA00022448"/>
    </source>
</evidence>
<comment type="subcellular location">
    <subcellularLocation>
        <location evidence="1">Membrane</location>
        <topology evidence="1">Multi-pass membrane protein</topology>
    </subcellularLocation>
</comment>
<protein>
    <submittedName>
        <fullName evidence="10">General substrate transporter</fullName>
    </submittedName>
</protein>
<gene>
    <name evidence="10" type="ORF">BDA99DRAFT_520533</name>
</gene>
<evidence type="ECO:0000256" key="7">
    <source>
        <dbReference type="RuleBase" id="RU003346"/>
    </source>
</evidence>
<feature type="transmembrane region" description="Helical" evidence="8">
    <location>
        <begin position="323"/>
        <end position="342"/>
    </location>
</feature>
<keyword evidence="4 8" id="KW-0812">Transmembrane</keyword>
<dbReference type="InterPro" id="IPR005828">
    <property type="entry name" value="MFS_sugar_transport-like"/>
</dbReference>
<reference evidence="10" key="1">
    <citation type="journal article" date="2022" name="IScience">
        <title>Evolution of zygomycete secretomes and the origins of terrestrial fungal ecologies.</title>
        <authorList>
            <person name="Chang Y."/>
            <person name="Wang Y."/>
            <person name="Mondo S."/>
            <person name="Ahrendt S."/>
            <person name="Andreopoulos W."/>
            <person name="Barry K."/>
            <person name="Beard J."/>
            <person name="Benny G.L."/>
            <person name="Blankenship S."/>
            <person name="Bonito G."/>
            <person name="Cuomo C."/>
            <person name="Desiro A."/>
            <person name="Gervers K.A."/>
            <person name="Hundley H."/>
            <person name="Kuo A."/>
            <person name="LaButti K."/>
            <person name="Lang B.F."/>
            <person name="Lipzen A."/>
            <person name="O'Donnell K."/>
            <person name="Pangilinan J."/>
            <person name="Reynolds N."/>
            <person name="Sandor L."/>
            <person name="Smith M.E."/>
            <person name="Tsang A."/>
            <person name="Grigoriev I.V."/>
            <person name="Stajich J.E."/>
            <person name="Spatafora J.W."/>
        </authorList>
    </citation>
    <scope>NUCLEOTIDE SEQUENCE</scope>
    <source>
        <strain evidence="10">RSA 2281</strain>
    </source>
</reference>
<dbReference type="InterPro" id="IPR050360">
    <property type="entry name" value="MFS_Sugar_Transporters"/>
</dbReference>
<dbReference type="InterPro" id="IPR020846">
    <property type="entry name" value="MFS_dom"/>
</dbReference>
<evidence type="ECO:0000256" key="8">
    <source>
        <dbReference type="SAM" id="Phobius"/>
    </source>
</evidence>
<dbReference type="AlphaFoldDB" id="A0AAD5JTL1"/>
<dbReference type="SUPFAM" id="SSF103473">
    <property type="entry name" value="MFS general substrate transporter"/>
    <property type="match status" value="1"/>
</dbReference>
<dbReference type="Pfam" id="PF00083">
    <property type="entry name" value="Sugar_tr"/>
    <property type="match status" value="1"/>
</dbReference>
<dbReference type="NCBIfam" id="TIGR00879">
    <property type="entry name" value="SP"/>
    <property type="match status" value="1"/>
</dbReference>
<feature type="transmembrane region" description="Helical" evidence="8">
    <location>
        <begin position="260"/>
        <end position="281"/>
    </location>
</feature>
<feature type="transmembrane region" description="Helical" evidence="8">
    <location>
        <begin position="140"/>
        <end position="163"/>
    </location>
</feature>
<reference evidence="10" key="2">
    <citation type="submission" date="2023-02" db="EMBL/GenBank/DDBJ databases">
        <authorList>
            <consortium name="DOE Joint Genome Institute"/>
            <person name="Mondo S.J."/>
            <person name="Chang Y."/>
            <person name="Wang Y."/>
            <person name="Ahrendt S."/>
            <person name="Andreopoulos W."/>
            <person name="Barry K."/>
            <person name="Beard J."/>
            <person name="Benny G.L."/>
            <person name="Blankenship S."/>
            <person name="Bonito G."/>
            <person name="Cuomo C."/>
            <person name="Desiro A."/>
            <person name="Gervers K.A."/>
            <person name="Hundley H."/>
            <person name="Kuo A."/>
            <person name="LaButti K."/>
            <person name="Lang B.F."/>
            <person name="Lipzen A."/>
            <person name="O'Donnell K."/>
            <person name="Pangilinan J."/>
            <person name="Reynolds N."/>
            <person name="Sandor L."/>
            <person name="Smith M.W."/>
            <person name="Tsang A."/>
            <person name="Grigoriev I.V."/>
            <person name="Stajich J.E."/>
            <person name="Spatafora J.W."/>
        </authorList>
    </citation>
    <scope>NUCLEOTIDE SEQUENCE</scope>
    <source>
        <strain evidence="10">RSA 2281</strain>
    </source>
</reference>
<accession>A0AAD5JTL1</accession>
<dbReference type="PROSITE" id="PS00216">
    <property type="entry name" value="SUGAR_TRANSPORT_1"/>
    <property type="match status" value="1"/>
</dbReference>
<evidence type="ECO:0000256" key="4">
    <source>
        <dbReference type="ARBA" id="ARBA00022692"/>
    </source>
</evidence>
<feature type="transmembrane region" description="Helical" evidence="8">
    <location>
        <begin position="390"/>
        <end position="409"/>
    </location>
</feature>
<organism evidence="10 11">
    <name type="scientific">Phascolomyces articulosus</name>
    <dbReference type="NCBI Taxonomy" id="60185"/>
    <lineage>
        <taxon>Eukaryota</taxon>
        <taxon>Fungi</taxon>
        <taxon>Fungi incertae sedis</taxon>
        <taxon>Mucoromycota</taxon>
        <taxon>Mucoromycotina</taxon>
        <taxon>Mucoromycetes</taxon>
        <taxon>Mucorales</taxon>
        <taxon>Lichtheimiaceae</taxon>
        <taxon>Phascolomyces</taxon>
    </lineage>
</organism>
<keyword evidence="3 7" id="KW-0813">Transport</keyword>
<keyword evidence="5 8" id="KW-1133">Transmembrane helix</keyword>
<feature type="transmembrane region" description="Helical" evidence="8">
    <location>
        <begin position="81"/>
        <end position="101"/>
    </location>
</feature>
<sequence length="482" mass="53829">MPFIQGTPLLYFLACFASVGQFLFGYDQGVLSGILVNEHWLATFNHPTETMQGFVVSIFLLGAWLTSYIAPWFMDNWGRRWTIEIGSCVFIVGGILQTVSVTLVQILFGRLIAGFGIGFLSTVVPVYMAELSRAHNRGKVTVAGMSINMFGYASSGFIDYGFTYIDGEWSWRGPLLLQCMFALILALGCFLLPESPRFLVKKGDVSRATKVLAQLYGRDESDKDVQTECQDIVNAVNYEAALGQASWKEMFTTMRRRSTISIMVQALAQLSGINIVTYYAPKMYERVLGAGRMPILMAGFTALAYFLGALVAILLVDRAGRRSLFMTGSCFMVIWLILMAVFNKYDMGLTSSILVIAFTMVYVFTFGASWACVGWLYPAEIFPLRARAKGMSLAVSSNWLCNFAVGIWTPELLVKIEWATYLFYMAFCVVAFFLVYIFFVETKGKSLEEIDEAFGDVNHAHATTDDIDHPVDLKQNDEKSPV</sequence>
<evidence type="ECO:0000256" key="5">
    <source>
        <dbReference type="ARBA" id="ARBA00022989"/>
    </source>
</evidence>
<dbReference type="PROSITE" id="PS00217">
    <property type="entry name" value="SUGAR_TRANSPORT_2"/>
    <property type="match status" value="1"/>
</dbReference>
<keyword evidence="11" id="KW-1185">Reference proteome</keyword>
<comment type="similarity">
    <text evidence="2 7">Belongs to the major facilitator superfamily. Sugar transporter (TC 2.A.1.1) family.</text>
</comment>
<feature type="transmembrane region" description="Helical" evidence="8">
    <location>
        <begin position="54"/>
        <end position="74"/>
    </location>
</feature>
<dbReference type="PROSITE" id="PS50850">
    <property type="entry name" value="MFS"/>
    <property type="match status" value="1"/>
</dbReference>
<dbReference type="EMBL" id="JAIXMP010000027">
    <property type="protein sequence ID" value="KAI9252968.1"/>
    <property type="molecule type" value="Genomic_DNA"/>
</dbReference>
<feature type="domain" description="Major facilitator superfamily (MFS) profile" evidence="9">
    <location>
        <begin position="13"/>
        <end position="443"/>
    </location>
</feature>
<dbReference type="InterPro" id="IPR036259">
    <property type="entry name" value="MFS_trans_sf"/>
</dbReference>
<evidence type="ECO:0000256" key="2">
    <source>
        <dbReference type="ARBA" id="ARBA00010992"/>
    </source>
</evidence>
<evidence type="ECO:0000313" key="10">
    <source>
        <dbReference type="EMBL" id="KAI9252968.1"/>
    </source>
</evidence>
<proteinExistence type="inferred from homology"/>
<evidence type="ECO:0000256" key="6">
    <source>
        <dbReference type="ARBA" id="ARBA00023136"/>
    </source>
</evidence>
<feature type="transmembrane region" description="Helical" evidence="8">
    <location>
        <begin position="354"/>
        <end position="378"/>
    </location>
</feature>
<dbReference type="InterPro" id="IPR003663">
    <property type="entry name" value="Sugar/inositol_transpt"/>
</dbReference>
<comment type="caution">
    <text evidence="10">The sequence shown here is derived from an EMBL/GenBank/DDBJ whole genome shotgun (WGS) entry which is preliminary data.</text>
</comment>
<dbReference type="PANTHER" id="PTHR48022:SF73">
    <property type="entry name" value="METABOLITE TRANSPORT PROTEIN YDL199C-RELATED"/>
    <property type="match status" value="1"/>
</dbReference>
<name>A0AAD5JTL1_9FUNG</name>
<feature type="transmembrane region" description="Helical" evidence="8">
    <location>
        <begin position="175"/>
        <end position="192"/>
    </location>
</feature>
<keyword evidence="6 8" id="KW-0472">Membrane</keyword>
<feature type="transmembrane region" description="Helical" evidence="8">
    <location>
        <begin position="293"/>
        <end position="316"/>
    </location>
</feature>
<feature type="transmembrane region" description="Helical" evidence="8">
    <location>
        <begin position="107"/>
        <end position="128"/>
    </location>
</feature>
<dbReference type="Proteomes" id="UP001209540">
    <property type="component" value="Unassembled WGS sequence"/>
</dbReference>
<dbReference type="FunFam" id="1.20.1250.20:FF:000134">
    <property type="entry name" value="MFS sugar transporter protein"/>
    <property type="match status" value="1"/>
</dbReference>
<dbReference type="PRINTS" id="PR00171">
    <property type="entry name" value="SUGRTRNSPORT"/>
</dbReference>
<dbReference type="PANTHER" id="PTHR48022">
    <property type="entry name" value="PLASTIDIC GLUCOSE TRANSPORTER 4"/>
    <property type="match status" value="1"/>
</dbReference>
<feature type="transmembrane region" description="Helical" evidence="8">
    <location>
        <begin position="421"/>
        <end position="440"/>
    </location>
</feature>
<dbReference type="Gene3D" id="1.20.1250.20">
    <property type="entry name" value="MFS general substrate transporter like domains"/>
    <property type="match status" value="1"/>
</dbReference>